<feature type="transmembrane region" description="Helical" evidence="1">
    <location>
        <begin position="20"/>
        <end position="42"/>
    </location>
</feature>
<evidence type="ECO:0000313" key="2">
    <source>
        <dbReference type="EMBL" id="AAD10609.1"/>
    </source>
</evidence>
<feature type="non-terminal residue" evidence="2">
    <location>
        <position position="1"/>
    </location>
</feature>
<sequence length="133" mass="15010">ICYIIFKLNLISIKTSLTKLNSTSIFSIPINFWTVAFWSLFVPPFPLMVIFSRASILLLVFWVVEALVELVAVLLAWSLTVSNFRAFKPNQKLLLPSSATMRLLASAFASWSLYPLSLNVIKSLVLPIWLNSC</sequence>
<reference evidence="2" key="2">
    <citation type="journal article" date="1993" name="J. Bacteriol.">
        <title>A survey of the Mycoplasma genitalium genome by using random sequencing.</title>
        <authorList>
            <person name="Peterson S.N."/>
            <person name="Hu P.-C."/>
            <person name="Bott K.F."/>
            <person name="Hutchison C.A. III"/>
        </authorList>
    </citation>
    <scope>NUCLEOTIDE SEQUENCE</scope>
</reference>
<dbReference type="AlphaFoldDB" id="Q49236"/>
<keyword evidence="1" id="KW-0812">Transmembrane</keyword>
<protein>
    <submittedName>
        <fullName evidence="2">Uncharacterized protein</fullName>
    </submittedName>
</protein>
<organism evidence="2">
    <name type="scientific">Mycoplasmoides genitalium</name>
    <name type="common">Mycoplasma genitalium</name>
    <dbReference type="NCBI Taxonomy" id="2097"/>
    <lineage>
        <taxon>Bacteria</taxon>
        <taxon>Bacillati</taxon>
        <taxon>Mycoplasmatota</taxon>
        <taxon>Mycoplasmoidales</taxon>
        <taxon>Mycoplasmoidaceae</taxon>
        <taxon>Mycoplasmoides</taxon>
    </lineage>
</organism>
<dbReference type="EMBL" id="U01787">
    <property type="protein sequence ID" value="AAD10609.1"/>
    <property type="molecule type" value="Genomic_DNA"/>
</dbReference>
<reference evidence="2" key="1">
    <citation type="thesis" date="1992" institute="Microbiology and Immunology" country="University of North Carolina Medical School">
        <title>Characterization and analysis of the Mycoplasma genitalium genome.</title>
        <authorList>
            <person name="Peterson S.N."/>
        </authorList>
    </citation>
    <scope>NUCLEOTIDE SEQUENCE</scope>
</reference>
<keyword evidence="1" id="KW-0472">Membrane</keyword>
<evidence type="ECO:0000256" key="1">
    <source>
        <dbReference type="SAM" id="Phobius"/>
    </source>
</evidence>
<feature type="transmembrane region" description="Helical" evidence="1">
    <location>
        <begin position="54"/>
        <end position="81"/>
    </location>
</feature>
<proteinExistence type="predicted"/>
<name>Q49236_MYCGT</name>
<keyword evidence="1" id="KW-1133">Transmembrane helix</keyword>
<accession>Q49236</accession>